<protein>
    <submittedName>
        <fullName evidence="3">Carbohydrate-binding module family 21 protein</fullName>
    </submittedName>
</protein>
<feature type="compositionally biased region" description="Low complexity" evidence="1">
    <location>
        <begin position="76"/>
        <end position="85"/>
    </location>
</feature>
<feature type="compositionally biased region" description="Low complexity" evidence="1">
    <location>
        <begin position="671"/>
        <end position="690"/>
    </location>
</feature>
<evidence type="ECO:0000256" key="1">
    <source>
        <dbReference type="SAM" id="MobiDB-lite"/>
    </source>
</evidence>
<sequence>MPYAGPSDPASSATATATRPAHHHRRTRSSSNFSDERGPGAFAPLGQLPRLNKKAVFHINDNDDDNANDDDPRPSYPTYASPYSPINSLRLSMNTGKFSPSINPPSRIDIPPLEPPTSVPFPTSSPISPSDGPSPFFPSHSNFSSKHTSKTSSPSLPRTPSTPVILSNGKPLKSSLKSSSSTPNIADLPMKHMRAQSAPSTPSTIKNVHFADKDSGLETVRVYNRSGKPASLSKPQGEETETETEAESSFPFPLLPTSPVSQNPAPTLIYEIDPSTERTHPIPKPNPSPYANVFLETLALPRTRPPTLRGTVLVRNLSFEKTVAVRFTLDDWQTTSEVLCKHVVSLPGLPPPFPRARTMGDIAATLASGQPAEEEKETTGPTWDRFSFTIRLEDYEAKLAERTLFLVVRYNPGCGGEWWDNNDGKNYRVGFRRAAASPLPSPSLSLGIAHSQQRTFSAPSTLKTTPTTGNMSPFPSSRQLAPPAPPQLTRSLSSPFPSMSPSFEEKERERLSERGLGSPTAAYLSKKLSFSNYVAPSANAMVTPPTTPPGTVRARSASLPAEVGLSADEPKENAESTKDENKNDDPANSGSQPILTTYRATIADTHPAFSDPTPASWAGPSSPSAASSTPPADSPLSSIPGPSAAALAAQSRSFGPSSYSGFAFGPHQLLSPPQSNNSSPSGSGTASPRRGSPEPRSQNKPSALGLERLTGTPPRSESPAQADEERKAAAALSSAVRELGLNNSLAATGANARVDTNDPSYAALLRQWCFAQSTPPGSASTPQGHASPSSSPSPRLASAVAAAAVGAVGMNAGGADSGSTTPKVGFGAGAGYGFPGFSFGLPDAGMVGGELKHRPFSLARVRWGMRYMQQAGSGRMTSSEEEDPTRGLLCRPQMACLRLARVPACRLDRFLSHPHCCAVRMTMG</sequence>
<dbReference type="InterPro" id="IPR050782">
    <property type="entry name" value="PP1_regulatory_subunit_3"/>
</dbReference>
<dbReference type="PROSITE" id="PS51159">
    <property type="entry name" value="CBM21"/>
    <property type="match status" value="1"/>
</dbReference>
<evidence type="ECO:0000313" key="4">
    <source>
        <dbReference type="Proteomes" id="UP000193067"/>
    </source>
</evidence>
<feature type="region of interest" description="Disordered" evidence="1">
    <location>
        <begin position="193"/>
        <end position="212"/>
    </location>
</feature>
<dbReference type="GO" id="GO:2001069">
    <property type="term" value="F:glycogen binding"/>
    <property type="evidence" value="ECO:0007669"/>
    <property type="project" value="TreeGrafter"/>
</dbReference>
<feature type="compositionally biased region" description="Polar residues" evidence="1">
    <location>
        <begin position="197"/>
        <end position="206"/>
    </location>
</feature>
<dbReference type="AlphaFoldDB" id="A0A1Y2IL08"/>
<dbReference type="STRING" id="1353009.A0A1Y2IL08"/>
<dbReference type="GO" id="GO:0008157">
    <property type="term" value="F:protein phosphatase 1 binding"/>
    <property type="evidence" value="ECO:0007669"/>
    <property type="project" value="TreeGrafter"/>
</dbReference>
<feature type="region of interest" description="Disordered" evidence="1">
    <location>
        <begin position="773"/>
        <end position="797"/>
    </location>
</feature>
<dbReference type="OrthoDB" id="1881at2759"/>
<evidence type="ECO:0000259" key="2">
    <source>
        <dbReference type="PROSITE" id="PS51159"/>
    </source>
</evidence>
<organism evidence="3 4">
    <name type="scientific">Trametes coccinea (strain BRFM310)</name>
    <name type="common">Pycnoporus coccineus</name>
    <dbReference type="NCBI Taxonomy" id="1353009"/>
    <lineage>
        <taxon>Eukaryota</taxon>
        <taxon>Fungi</taxon>
        <taxon>Dikarya</taxon>
        <taxon>Basidiomycota</taxon>
        <taxon>Agaricomycotina</taxon>
        <taxon>Agaricomycetes</taxon>
        <taxon>Polyporales</taxon>
        <taxon>Polyporaceae</taxon>
        <taxon>Trametes</taxon>
    </lineage>
</organism>
<feature type="compositionally biased region" description="Polar residues" evidence="1">
    <location>
        <begin position="86"/>
        <end position="101"/>
    </location>
</feature>
<dbReference type="GO" id="GO:0005979">
    <property type="term" value="P:regulation of glycogen biosynthetic process"/>
    <property type="evidence" value="ECO:0007669"/>
    <property type="project" value="TreeGrafter"/>
</dbReference>
<feature type="region of interest" description="Disordered" evidence="1">
    <location>
        <begin position="665"/>
        <end position="731"/>
    </location>
</feature>
<dbReference type="Gene3D" id="2.60.40.2440">
    <property type="entry name" value="Carbohydrate binding type-21 domain"/>
    <property type="match status" value="1"/>
</dbReference>
<evidence type="ECO:0000313" key="3">
    <source>
        <dbReference type="EMBL" id="OSD00901.1"/>
    </source>
</evidence>
<gene>
    <name evidence="3" type="ORF">PYCCODRAFT_1370357</name>
</gene>
<feature type="region of interest" description="Disordered" evidence="1">
    <location>
        <begin position="1"/>
        <end position="186"/>
    </location>
</feature>
<dbReference type="GO" id="GO:0000164">
    <property type="term" value="C:protein phosphatase type 1 complex"/>
    <property type="evidence" value="ECO:0007669"/>
    <property type="project" value="TreeGrafter"/>
</dbReference>
<dbReference type="InterPro" id="IPR005036">
    <property type="entry name" value="CBM21_dom"/>
</dbReference>
<feature type="compositionally biased region" description="Polar residues" evidence="1">
    <location>
        <begin position="450"/>
        <end position="479"/>
    </location>
</feature>
<dbReference type="PANTHER" id="PTHR12307:SF36">
    <property type="entry name" value="GLYCOGEN-BINDING SUBUNIT 76A"/>
    <property type="match status" value="1"/>
</dbReference>
<feature type="region of interest" description="Disordered" evidence="1">
    <location>
        <begin position="450"/>
        <end position="517"/>
    </location>
</feature>
<feature type="region of interest" description="Disordered" evidence="1">
    <location>
        <begin position="605"/>
        <end position="641"/>
    </location>
</feature>
<feature type="compositionally biased region" description="Low complexity" evidence="1">
    <location>
        <begin position="120"/>
        <end position="181"/>
    </location>
</feature>
<feature type="region of interest" description="Disordered" evidence="1">
    <location>
        <begin position="538"/>
        <end position="593"/>
    </location>
</feature>
<feature type="compositionally biased region" description="Low complexity" evidence="1">
    <location>
        <begin position="9"/>
        <end position="19"/>
    </location>
</feature>
<feature type="compositionally biased region" description="Low complexity" evidence="1">
    <location>
        <begin position="786"/>
        <end position="797"/>
    </location>
</feature>
<dbReference type="Pfam" id="PF03370">
    <property type="entry name" value="CBM_21"/>
    <property type="match status" value="1"/>
</dbReference>
<feature type="domain" description="CBM21" evidence="2">
    <location>
        <begin position="287"/>
        <end position="430"/>
    </location>
</feature>
<keyword evidence="4" id="KW-1185">Reference proteome</keyword>
<dbReference type="Proteomes" id="UP000193067">
    <property type="component" value="Unassembled WGS sequence"/>
</dbReference>
<feature type="compositionally biased region" description="Low complexity" evidence="1">
    <location>
        <begin position="491"/>
        <end position="502"/>
    </location>
</feature>
<name>A0A1Y2IL08_TRAC3</name>
<feature type="compositionally biased region" description="Basic and acidic residues" evidence="1">
    <location>
        <begin position="568"/>
        <end position="585"/>
    </location>
</feature>
<feature type="compositionally biased region" description="Basic and acidic residues" evidence="1">
    <location>
        <begin position="503"/>
        <end position="513"/>
    </location>
</feature>
<proteinExistence type="predicted"/>
<dbReference type="InterPro" id="IPR038175">
    <property type="entry name" value="CBM21_dom_sf"/>
</dbReference>
<feature type="compositionally biased region" description="Polar residues" evidence="1">
    <location>
        <begin position="773"/>
        <end position="784"/>
    </location>
</feature>
<feature type="region of interest" description="Disordered" evidence="1">
    <location>
        <begin position="226"/>
        <end position="258"/>
    </location>
</feature>
<feature type="compositionally biased region" description="Low complexity" evidence="1">
    <location>
        <begin position="247"/>
        <end position="258"/>
    </location>
</feature>
<reference evidence="3 4" key="1">
    <citation type="journal article" date="2015" name="Biotechnol. Biofuels">
        <title>Enhanced degradation of softwood versus hardwood by the white-rot fungus Pycnoporus coccineus.</title>
        <authorList>
            <person name="Couturier M."/>
            <person name="Navarro D."/>
            <person name="Chevret D."/>
            <person name="Henrissat B."/>
            <person name="Piumi F."/>
            <person name="Ruiz-Duenas F.J."/>
            <person name="Martinez A.T."/>
            <person name="Grigoriev I.V."/>
            <person name="Riley R."/>
            <person name="Lipzen A."/>
            <person name="Berrin J.G."/>
            <person name="Master E.R."/>
            <person name="Rosso M.N."/>
        </authorList>
    </citation>
    <scope>NUCLEOTIDE SEQUENCE [LARGE SCALE GENOMIC DNA]</scope>
    <source>
        <strain evidence="3 4">BRFM310</strain>
    </source>
</reference>
<feature type="compositionally biased region" description="Low complexity" evidence="1">
    <location>
        <begin position="612"/>
        <end position="638"/>
    </location>
</feature>
<dbReference type="PANTHER" id="PTHR12307">
    <property type="entry name" value="PROTEIN PHOSPHATASE 1 REGULATORY SUBUNIT"/>
    <property type="match status" value="1"/>
</dbReference>
<accession>A0A1Y2IL08</accession>
<dbReference type="EMBL" id="KZ084115">
    <property type="protein sequence ID" value="OSD00901.1"/>
    <property type="molecule type" value="Genomic_DNA"/>
</dbReference>